<sequence length="109" mass="12353">MCRLFLSQDPATYAAETRALRLHGHATSLRLEAAFWEILEEIAAREGLSLVRFIAVLHDEIVERLGEVPNFASFLRVTCLHYLRHQDLHAAQIAARAEVSGENREKMIA</sequence>
<dbReference type="AlphaFoldDB" id="A0A8J4M5A4"/>
<name>A0A8J4M5A4_9PROT</name>
<dbReference type="Pfam" id="PF13467">
    <property type="entry name" value="RHH_4"/>
    <property type="match status" value="1"/>
</dbReference>
<feature type="domain" description="Ribbon-helix-helix" evidence="1">
    <location>
        <begin position="16"/>
        <end position="83"/>
    </location>
</feature>
<dbReference type="InterPro" id="IPR038268">
    <property type="entry name" value="RHH_sf"/>
</dbReference>
<dbReference type="InterPro" id="IPR027373">
    <property type="entry name" value="RHH_dom"/>
</dbReference>
<reference evidence="2" key="1">
    <citation type="journal article" date="2020" name="mSystems">
        <title>Genome- and Community-Level Interaction Insights into Carbon Utilization and Element Cycling Functions of Hydrothermarchaeota in Hydrothermal Sediment.</title>
        <authorList>
            <person name="Zhou Z."/>
            <person name="Liu Y."/>
            <person name="Xu W."/>
            <person name="Pan J."/>
            <person name="Luo Z.H."/>
            <person name="Li M."/>
        </authorList>
    </citation>
    <scope>NUCLEOTIDE SEQUENCE</scope>
    <source>
        <strain evidence="2">SpSt-997</strain>
    </source>
</reference>
<dbReference type="Gene3D" id="1.10.3990.20">
    <property type="entry name" value="protein bp1543"/>
    <property type="match status" value="1"/>
</dbReference>
<dbReference type="EMBL" id="DTQM01000028">
    <property type="protein sequence ID" value="HGC41893.1"/>
    <property type="molecule type" value="Genomic_DNA"/>
</dbReference>
<accession>A0A8J4M5A4</accession>
<evidence type="ECO:0000259" key="1">
    <source>
        <dbReference type="Pfam" id="PF13467"/>
    </source>
</evidence>
<proteinExistence type="predicted"/>
<gene>
    <name evidence="2" type="ORF">ENY07_01540</name>
</gene>
<organism evidence="2">
    <name type="scientific">Acidicaldus sp</name>
    <dbReference type="NCBI Taxonomy" id="1872105"/>
    <lineage>
        <taxon>Bacteria</taxon>
        <taxon>Pseudomonadati</taxon>
        <taxon>Pseudomonadota</taxon>
        <taxon>Alphaproteobacteria</taxon>
        <taxon>Acetobacterales</taxon>
        <taxon>Acetobacteraceae</taxon>
        <taxon>Acidicaldus</taxon>
    </lineage>
</organism>
<evidence type="ECO:0000313" key="2">
    <source>
        <dbReference type="EMBL" id="HGC41893.1"/>
    </source>
</evidence>
<comment type="caution">
    <text evidence="2">The sequence shown here is derived from an EMBL/GenBank/DDBJ whole genome shotgun (WGS) entry which is preliminary data.</text>
</comment>
<protein>
    <submittedName>
        <fullName evidence="2">Aryl-sulfate sulfotransferase</fullName>
    </submittedName>
</protein>